<comment type="caution">
    <text evidence="2">The sequence shown here is derived from an EMBL/GenBank/DDBJ whole genome shotgun (WGS) entry which is preliminary data.</text>
</comment>
<name>A0A8H7SWT8_9FUNG</name>
<sequence length="125" mass="14388">MSKASTRRRELFDLEQRLQLQEQIHLKYLSENNKETTKLYPAMVKQGHAPIPSPIVIMKPQKKSKRESILEKVYGFRNASSSPPPFVPMRPSNARPPSFLPMQEKRSPPAYGDYRNSAPIIDSKH</sequence>
<evidence type="ECO:0000313" key="3">
    <source>
        <dbReference type="Proteomes" id="UP000613177"/>
    </source>
</evidence>
<keyword evidence="3" id="KW-1185">Reference proteome</keyword>
<dbReference type="Proteomes" id="UP000613177">
    <property type="component" value="Unassembled WGS sequence"/>
</dbReference>
<accession>A0A8H7SWT8</accession>
<reference evidence="2" key="1">
    <citation type="submission" date="2021-01" db="EMBL/GenBank/DDBJ databases">
        <title>Metabolic potential, ecology and presence of endohyphal bacteria is reflected in genomic diversity of Mucoromycotina.</title>
        <authorList>
            <person name="Muszewska A."/>
            <person name="Okrasinska A."/>
            <person name="Steczkiewicz K."/>
            <person name="Drgas O."/>
            <person name="Orlowska M."/>
            <person name="Perlinska-Lenart U."/>
            <person name="Aleksandrzak-Piekarczyk T."/>
            <person name="Szatraj K."/>
            <person name="Zielenkiewicz U."/>
            <person name="Pilsyk S."/>
            <person name="Malc E."/>
            <person name="Mieczkowski P."/>
            <person name="Kruszewska J.S."/>
            <person name="Biernat P."/>
            <person name="Pawlowska J."/>
        </authorList>
    </citation>
    <scope>NUCLEOTIDE SEQUENCE</scope>
    <source>
        <strain evidence="2">WA0000018081</strain>
    </source>
</reference>
<evidence type="ECO:0000313" key="2">
    <source>
        <dbReference type="EMBL" id="KAG2235603.1"/>
    </source>
</evidence>
<dbReference type="AlphaFoldDB" id="A0A8H7SWT8"/>
<organism evidence="2 3">
    <name type="scientific">Thamnidium elegans</name>
    <dbReference type="NCBI Taxonomy" id="101142"/>
    <lineage>
        <taxon>Eukaryota</taxon>
        <taxon>Fungi</taxon>
        <taxon>Fungi incertae sedis</taxon>
        <taxon>Mucoromycota</taxon>
        <taxon>Mucoromycotina</taxon>
        <taxon>Mucoromycetes</taxon>
        <taxon>Mucorales</taxon>
        <taxon>Mucorineae</taxon>
        <taxon>Mucoraceae</taxon>
        <taxon>Thamnidium</taxon>
    </lineage>
</organism>
<dbReference type="EMBL" id="JAEPRE010000030">
    <property type="protein sequence ID" value="KAG2235603.1"/>
    <property type="molecule type" value="Genomic_DNA"/>
</dbReference>
<dbReference type="OrthoDB" id="2253209at2759"/>
<feature type="region of interest" description="Disordered" evidence="1">
    <location>
        <begin position="80"/>
        <end position="125"/>
    </location>
</feature>
<evidence type="ECO:0000256" key="1">
    <source>
        <dbReference type="SAM" id="MobiDB-lite"/>
    </source>
</evidence>
<gene>
    <name evidence="2" type="ORF">INT48_002377</name>
</gene>
<proteinExistence type="predicted"/>
<protein>
    <submittedName>
        <fullName evidence="2">Uncharacterized protein</fullName>
    </submittedName>
</protein>